<dbReference type="InterPro" id="IPR001296">
    <property type="entry name" value="Glyco_trans_1"/>
</dbReference>
<keyword evidence="1 3" id="KW-0808">Transferase</keyword>
<keyword evidence="4" id="KW-1185">Reference proteome</keyword>
<reference evidence="3 4" key="1">
    <citation type="submission" date="2012-01" db="EMBL/GenBank/DDBJ databases">
        <title>Improved High-Quality Draft sequence of Metallosphaera yellowstonensis MK1.</title>
        <authorList>
            <consortium name="US DOE Joint Genome Institute"/>
            <person name="Lucas S."/>
            <person name="Han J."/>
            <person name="Cheng J.-F."/>
            <person name="Goodwin L."/>
            <person name="Pitluck S."/>
            <person name="Peters L."/>
            <person name="Teshima H."/>
            <person name="Detter J.C."/>
            <person name="Han C."/>
            <person name="Tapia R."/>
            <person name="Land M."/>
            <person name="Hauser L."/>
            <person name="Kyrpides N."/>
            <person name="Kozubal M."/>
            <person name="Macur R.E."/>
            <person name="Jay Z."/>
            <person name="Inskeep W."/>
            <person name="Woyke T."/>
        </authorList>
    </citation>
    <scope>NUCLEOTIDE SEQUENCE [LARGE SCALE GENOMIC DNA]</scope>
    <source>
        <strain evidence="3 4">MK1</strain>
    </source>
</reference>
<evidence type="ECO:0000313" key="4">
    <source>
        <dbReference type="Proteomes" id="UP000003980"/>
    </source>
</evidence>
<evidence type="ECO:0000313" key="3">
    <source>
        <dbReference type="EMBL" id="EHP68934.1"/>
    </source>
</evidence>
<dbReference type="RefSeq" id="WP_009075862.1">
    <property type="nucleotide sequence ID" value="NZ_JH597770.1"/>
</dbReference>
<dbReference type="SUPFAM" id="SSF53756">
    <property type="entry name" value="UDP-Glycosyltransferase/glycogen phosphorylase"/>
    <property type="match status" value="1"/>
</dbReference>
<proteinExistence type="predicted"/>
<feature type="domain" description="Glycosyl transferase family 1" evidence="2">
    <location>
        <begin position="223"/>
        <end position="341"/>
    </location>
</feature>
<dbReference type="AlphaFoldDB" id="H2C9V8"/>
<accession>H2C9V8</accession>
<dbReference type="PANTHER" id="PTHR46401">
    <property type="entry name" value="GLYCOSYLTRANSFERASE WBBK-RELATED"/>
    <property type="match status" value="1"/>
</dbReference>
<sequence length="405" mass="46303">MVKLGVVSSSPFLLKEGGAERHVWEFLRRARDHFQIELLPCLSALTQGDREKVLSKLDVLEGEGFIVPEVVRDLFTRFRVSRKEVLLNYVSLALHERLAKELRREVEGLDFLFAPNFMSPEVSMMGKPYGILVNAYLAPLHMGPIRHSLWKARIGQEPLYLGLAKSVITSIYWERSLSVMRRSPPKFIAGVNRVALLDKLSSVPGEKILIEPGFAVEGLSFVEPEGKGDYGVYMAARLVPSKGLFDLLEVVKRMGGRNFRIMILGRLEEYQEEFLRRVDEYELRDVIVHVGYLDGRDKREVISRAKVLIYPSHDDTNSIVVLESLSLGTPVVAYDIPGLRFVYEGLPNVELVREFDYEGMALRASEYLSGAKRFQLTPELKRFLESHSSWDRVIQQEIEVLRKYT</sequence>
<dbReference type="Proteomes" id="UP000003980">
    <property type="component" value="Unassembled WGS sequence"/>
</dbReference>
<name>H2C9V8_9CREN</name>
<evidence type="ECO:0000256" key="1">
    <source>
        <dbReference type="ARBA" id="ARBA00022679"/>
    </source>
</evidence>
<gene>
    <name evidence="3" type="ORF">MetMK1DRAFT_00033830</name>
</gene>
<dbReference type="OrthoDB" id="132546at2157"/>
<dbReference type="GO" id="GO:0016757">
    <property type="term" value="F:glycosyltransferase activity"/>
    <property type="evidence" value="ECO:0007669"/>
    <property type="project" value="InterPro"/>
</dbReference>
<dbReference type="EMBL" id="JH597770">
    <property type="protein sequence ID" value="EHP68934.1"/>
    <property type="molecule type" value="Genomic_DNA"/>
</dbReference>
<evidence type="ECO:0000259" key="2">
    <source>
        <dbReference type="Pfam" id="PF00534"/>
    </source>
</evidence>
<dbReference type="STRING" id="671065.MetMK1DRAFT_00033830"/>
<organism evidence="3 4">
    <name type="scientific">Metallosphaera yellowstonensis MK1</name>
    <dbReference type="NCBI Taxonomy" id="671065"/>
    <lineage>
        <taxon>Archaea</taxon>
        <taxon>Thermoproteota</taxon>
        <taxon>Thermoprotei</taxon>
        <taxon>Sulfolobales</taxon>
        <taxon>Sulfolobaceae</taxon>
        <taxon>Metallosphaera</taxon>
    </lineage>
</organism>
<protein>
    <submittedName>
        <fullName evidence="3">Glycosyltransferase</fullName>
    </submittedName>
</protein>
<dbReference type="eggNOG" id="arCOG01417">
    <property type="taxonomic scope" value="Archaea"/>
</dbReference>
<dbReference type="HOGENOM" id="CLU_053640_0_0_2"/>
<dbReference type="PANTHER" id="PTHR46401:SF2">
    <property type="entry name" value="GLYCOSYLTRANSFERASE WBBK-RELATED"/>
    <property type="match status" value="1"/>
</dbReference>
<dbReference type="Pfam" id="PF00534">
    <property type="entry name" value="Glycos_transf_1"/>
    <property type="match status" value="1"/>
</dbReference>
<dbReference type="CDD" id="cd03801">
    <property type="entry name" value="GT4_PimA-like"/>
    <property type="match status" value="1"/>
</dbReference>
<dbReference type="Gene3D" id="3.40.50.2000">
    <property type="entry name" value="Glycogen Phosphorylase B"/>
    <property type="match status" value="1"/>
</dbReference>